<proteinExistence type="predicted"/>
<dbReference type="InterPro" id="IPR007460">
    <property type="entry name" value="BrnT_toxin"/>
</dbReference>
<name>A0A0B7IZD5_9PROT</name>
<dbReference type="Pfam" id="PF04365">
    <property type="entry name" value="BrnT_toxin"/>
    <property type="match status" value="1"/>
</dbReference>
<dbReference type="STRING" id="1581680.BN1209_1442"/>
<dbReference type="AlphaFoldDB" id="A0A0B7IZD5"/>
<sequence length="90" mass="10770">MKFTFDANKDAINLSKHNLSLAEAEHLDWVDMLSWVDDRQDYGEVRQIGLVPMKQRLYVVVFVDKKTERRIISLRKANLRECERYEQEIN</sequence>
<dbReference type="Proteomes" id="UP000056322">
    <property type="component" value="Chromosome 1"/>
</dbReference>
<organism evidence="1 2">
    <name type="scientific">Candidatus Methylopumilus turicensis</name>
    <dbReference type="NCBI Taxonomy" id="1581680"/>
    <lineage>
        <taxon>Bacteria</taxon>
        <taxon>Pseudomonadati</taxon>
        <taxon>Pseudomonadota</taxon>
        <taxon>Betaproteobacteria</taxon>
        <taxon>Nitrosomonadales</taxon>
        <taxon>Methylophilaceae</taxon>
        <taxon>Candidatus Methylopumilus</taxon>
    </lineage>
</organism>
<gene>
    <name evidence="1" type="ORF">BN1209_1442</name>
</gene>
<dbReference type="KEGG" id="mbac:BN1209_1442"/>
<evidence type="ECO:0000313" key="1">
    <source>
        <dbReference type="EMBL" id="CEN56480.1"/>
    </source>
</evidence>
<protein>
    <recommendedName>
        <fullName evidence="3">BrnT family toxin</fullName>
    </recommendedName>
</protein>
<dbReference type="EMBL" id="LN794158">
    <property type="protein sequence ID" value="CEN56480.1"/>
    <property type="molecule type" value="Genomic_DNA"/>
</dbReference>
<dbReference type="InterPro" id="IPR038573">
    <property type="entry name" value="BrnT_sf"/>
</dbReference>
<dbReference type="OrthoDB" id="9798158at2"/>
<dbReference type="Gene3D" id="3.10.450.530">
    <property type="entry name" value="Ribonuclease toxin, BrnT, of type II toxin-antitoxin system"/>
    <property type="match status" value="1"/>
</dbReference>
<accession>A0A0B7IZD5</accession>
<reference evidence="2" key="1">
    <citation type="submission" date="2014-12" db="EMBL/GenBank/DDBJ databases">
        <authorList>
            <person name="Salcher M.M."/>
        </authorList>
    </citation>
    <scope>NUCLEOTIDE SEQUENCE [LARGE SCALE GENOMIC DNA]</scope>
    <source>
        <strain evidence="2">MMS-10A-171</strain>
    </source>
</reference>
<dbReference type="RefSeq" id="WP_045751566.1">
    <property type="nucleotide sequence ID" value="NZ_LN794158.1"/>
</dbReference>
<evidence type="ECO:0000313" key="2">
    <source>
        <dbReference type="Proteomes" id="UP000056322"/>
    </source>
</evidence>
<keyword evidence="2" id="KW-1185">Reference proteome</keyword>
<evidence type="ECO:0008006" key="3">
    <source>
        <dbReference type="Google" id="ProtNLM"/>
    </source>
</evidence>
<dbReference type="HOGENOM" id="CLU_149290_2_2_4"/>